<dbReference type="EMBL" id="VXIS01000042">
    <property type="protein sequence ID" value="KAA8910744.1"/>
    <property type="molecule type" value="Genomic_DNA"/>
</dbReference>
<evidence type="ECO:0000313" key="1">
    <source>
        <dbReference type="EMBL" id="KAA8910744.1"/>
    </source>
</evidence>
<dbReference type="Proteomes" id="UP000326924">
    <property type="component" value="Unassembled WGS sequence"/>
</dbReference>
<gene>
    <name evidence="1" type="ORF">FN846DRAFT_774739</name>
</gene>
<feature type="non-terminal residue" evidence="1">
    <location>
        <position position="149"/>
    </location>
</feature>
<accession>A0A5J5F3R1</accession>
<dbReference type="AlphaFoldDB" id="A0A5J5F3R1"/>
<proteinExistence type="predicted"/>
<organism evidence="1 2">
    <name type="scientific">Sphaerosporella brunnea</name>
    <dbReference type="NCBI Taxonomy" id="1250544"/>
    <lineage>
        <taxon>Eukaryota</taxon>
        <taxon>Fungi</taxon>
        <taxon>Dikarya</taxon>
        <taxon>Ascomycota</taxon>
        <taxon>Pezizomycotina</taxon>
        <taxon>Pezizomycetes</taxon>
        <taxon>Pezizales</taxon>
        <taxon>Pyronemataceae</taxon>
        <taxon>Sphaerosporella</taxon>
    </lineage>
</organism>
<reference evidence="1 2" key="1">
    <citation type="submission" date="2019-09" db="EMBL/GenBank/DDBJ databases">
        <title>Draft genome of the ectomycorrhizal ascomycete Sphaerosporella brunnea.</title>
        <authorList>
            <consortium name="DOE Joint Genome Institute"/>
            <person name="Benucci G.M."/>
            <person name="Marozzi G."/>
            <person name="Antonielli L."/>
            <person name="Sanchez S."/>
            <person name="Marco P."/>
            <person name="Wang X."/>
            <person name="Falini L.B."/>
            <person name="Barry K."/>
            <person name="Haridas S."/>
            <person name="Lipzen A."/>
            <person name="Labutti K."/>
            <person name="Grigoriev I.V."/>
            <person name="Murat C."/>
            <person name="Martin F."/>
            <person name="Albertini E."/>
            <person name="Donnini D."/>
            <person name="Bonito G."/>
        </authorList>
    </citation>
    <scope>NUCLEOTIDE SEQUENCE [LARGE SCALE GENOMIC DNA]</scope>
    <source>
        <strain evidence="1 2">Sb_GMNB300</strain>
    </source>
</reference>
<dbReference type="OrthoDB" id="3257409at2759"/>
<protein>
    <submittedName>
        <fullName evidence="1">Uncharacterized protein</fullName>
    </submittedName>
</protein>
<sequence>MLQSEKPLDPRTTEKRIATLTGVREVRYDCCVNGCISYSLPKYADLLDCPINTCKHPRYRTTNGRQEAYARHSYIPVTHRLRLMYANKERAKEMMAYRYKCSNDRNNNTRSDFWTGELYSDLEKKGLFPCITDMALALSSDGVKVFKTR</sequence>
<evidence type="ECO:0000313" key="2">
    <source>
        <dbReference type="Proteomes" id="UP000326924"/>
    </source>
</evidence>
<comment type="caution">
    <text evidence="1">The sequence shown here is derived from an EMBL/GenBank/DDBJ whole genome shotgun (WGS) entry which is preliminary data.</text>
</comment>
<keyword evidence="2" id="KW-1185">Reference proteome</keyword>
<name>A0A5J5F3R1_9PEZI</name>
<dbReference type="InParanoid" id="A0A5J5F3R1"/>